<proteinExistence type="predicted"/>
<accession>A0A6G1Q292</accession>
<dbReference type="EMBL" id="CM015723">
    <property type="protein sequence ID" value="KAF3696730.1"/>
    <property type="molecule type" value="Genomic_DNA"/>
</dbReference>
<reference evidence="1 2" key="1">
    <citation type="submission" date="2019-02" db="EMBL/GenBank/DDBJ databases">
        <title>Opniocepnalus argus genome.</title>
        <authorList>
            <person name="Zhou C."/>
            <person name="Xiao S."/>
        </authorList>
    </citation>
    <scope>NUCLEOTIDE SEQUENCE [LARGE SCALE GENOMIC DNA]</scope>
    <source>
        <strain evidence="1">OARG1902GOOAL</strain>
        <tissue evidence="1">Muscle</tissue>
    </source>
</reference>
<organism evidence="1 2">
    <name type="scientific">Channa argus</name>
    <name type="common">Northern snakehead</name>
    <name type="synonym">Ophicephalus argus</name>
    <dbReference type="NCBI Taxonomy" id="215402"/>
    <lineage>
        <taxon>Eukaryota</taxon>
        <taxon>Metazoa</taxon>
        <taxon>Chordata</taxon>
        <taxon>Craniata</taxon>
        <taxon>Vertebrata</taxon>
        <taxon>Euteleostomi</taxon>
        <taxon>Actinopterygii</taxon>
        <taxon>Neopterygii</taxon>
        <taxon>Teleostei</taxon>
        <taxon>Neoteleostei</taxon>
        <taxon>Acanthomorphata</taxon>
        <taxon>Anabantaria</taxon>
        <taxon>Anabantiformes</taxon>
        <taxon>Channoidei</taxon>
        <taxon>Channidae</taxon>
        <taxon>Channa</taxon>
    </lineage>
</organism>
<name>A0A6G1Q292_CHAAH</name>
<evidence type="ECO:0000313" key="1">
    <source>
        <dbReference type="EMBL" id="KAF3696730.1"/>
    </source>
</evidence>
<protein>
    <submittedName>
        <fullName evidence="1">Uncharacterized protein</fullName>
    </submittedName>
</protein>
<evidence type="ECO:0000313" key="2">
    <source>
        <dbReference type="Proteomes" id="UP000503349"/>
    </source>
</evidence>
<dbReference type="Proteomes" id="UP000503349">
    <property type="component" value="Chromosome 12"/>
</dbReference>
<reference evidence="2" key="2">
    <citation type="submission" date="2019-02" db="EMBL/GenBank/DDBJ databases">
        <title>Opniocepnalus argus Var Kimnra genome.</title>
        <authorList>
            <person name="Zhou C."/>
            <person name="Xiao S."/>
        </authorList>
    </citation>
    <scope>NUCLEOTIDE SEQUENCE [LARGE SCALE GENOMIC DNA]</scope>
</reference>
<sequence length="55" mass="6310">MWKKVQNRFIFKEFYKNNNIPHSFAPKHITVMSVRVSSAGGGVTQISRVFSPKTL</sequence>
<gene>
    <name evidence="1" type="ORF">EXN66_Car012408</name>
</gene>
<dbReference type="AlphaFoldDB" id="A0A6G1Q292"/>
<keyword evidence="2" id="KW-1185">Reference proteome</keyword>